<evidence type="ECO:0000259" key="13">
    <source>
        <dbReference type="Pfam" id="PF20423"/>
    </source>
</evidence>
<dbReference type="RefSeq" id="WP_095504969.1">
    <property type="nucleotide sequence ID" value="NZ_BSNC01000006.1"/>
</dbReference>
<gene>
    <name evidence="11 14" type="primary">aceK</name>
    <name evidence="14" type="ORF">GCM10007895_24710</name>
</gene>
<dbReference type="GO" id="GO:0005737">
    <property type="term" value="C:cytoplasm"/>
    <property type="evidence" value="ECO:0007669"/>
    <property type="project" value="UniProtKB-SubCell"/>
</dbReference>
<keyword evidence="7 11" id="KW-0418">Kinase</keyword>
<accession>A0AA37VZE6</accession>
<dbReference type="InterPro" id="IPR010452">
    <property type="entry name" value="Isocitrate_DH_AceK"/>
</dbReference>
<keyword evidence="8 11" id="KW-0378">Hydrolase</keyword>
<dbReference type="PIRSF" id="PIRSF000719">
    <property type="entry name" value="AceK"/>
    <property type="match status" value="1"/>
</dbReference>
<dbReference type="NCBIfam" id="NF002804">
    <property type="entry name" value="PRK02946.1"/>
    <property type="match status" value="1"/>
</dbReference>
<dbReference type="PANTHER" id="PTHR39559:SF1">
    <property type="entry name" value="ISOCITRATE DEHYDROGENASE KINASE_PHOSPHATASE"/>
    <property type="match status" value="1"/>
</dbReference>
<comment type="subcellular location">
    <subcellularLocation>
        <location evidence="11">Cytoplasm</location>
    </subcellularLocation>
</comment>
<keyword evidence="3 11" id="KW-0723">Serine/threonine-protein kinase</keyword>
<keyword evidence="10 11" id="KW-0904">Protein phosphatase</keyword>
<dbReference type="EC" id="2.7.11.5" evidence="11"/>
<feature type="domain" description="Isocitrate dehydrogenase kinase/phosphatase (AceK) regulatory" evidence="13">
    <location>
        <begin position="10"/>
        <end position="304"/>
    </location>
</feature>
<keyword evidence="4 11" id="KW-0816">Tricarboxylic acid cycle</keyword>
<dbReference type="Pfam" id="PF20423">
    <property type="entry name" value="AceK_regulatory"/>
    <property type="match status" value="1"/>
</dbReference>
<evidence type="ECO:0000313" key="14">
    <source>
        <dbReference type="EMBL" id="GLP97164.1"/>
    </source>
</evidence>
<dbReference type="HAMAP" id="MF_00747">
    <property type="entry name" value="AceK"/>
    <property type="match status" value="1"/>
</dbReference>
<feature type="active site" evidence="11">
    <location>
        <position position="366"/>
    </location>
</feature>
<organism evidence="14 15">
    <name type="scientific">Paraferrimonas sedimenticola</name>
    <dbReference type="NCBI Taxonomy" id="375674"/>
    <lineage>
        <taxon>Bacteria</taxon>
        <taxon>Pseudomonadati</taxon>
        <taxon>Pseudomonadota</taxon>
        <taxon>Gammaproteobacteria</taxon>
        <taxon>Alteromonadales</taxon>
        <taxon>Ferrimonadaceae</taxon>
        <taxon>Paraferrimonas</taxon>
    </lineage>
</organism>
<dbReference type="GO" id="GO:0006006">
    <property type="term" value="P:glucose metabolic process"/>
    <property type="evidence" value="ECO:0007669"/>
    <property type="project" value="InterPro"/>
</dbReference>
<dbReference type="GO" id="GO:0004721">
    <property type="term" value="F:phosphoprotein phosphatase activity"/>
    <property type="evidence" value="ECO:0007669"/>
    <property type="project" value="UniProtKB-KW"/>
</dbReference>
<keyword evidence="1 11" id="KW-0329">Glyoxylate bypass</keyword>
<keyword evidence="5 11" id="KW-0808">Transferase</keyword>
<dbReference type="GO" id="GO:0005524">
    <property type="term" value="F:ATP binding"/>
    <property type="evidence" value="ECO:0007669"/>
    <property type="project" value="UniProtKB-UniRule"/>
</dbReference>
<dbReference type="GO" id="GO:0016208">
    <property type="term" value="F:AMP binding"/>
    <property type="evidence" value="ECO:0007669"/>
    <property type="project" value="TreeGrafter"/>
</dbReference>
<sequence length="567" mass="65058">MSQSQANRVAYRILIGFEQHFRRFMRITGQASTRFYLGQWNATAQAQRDRINQYSRIVDETASDLITKLDAPVIVADLWRDTKHAYSHLLEQHPQAELAQTFFNSTFARLFRHQGFNSQYLYLNDAPPQCPIADASQYLQIGVGPNLKRDLRQFVYRQGWPKSLCDFEQALSSTADELLRLGLEDEYSELKLIKSGFYRNKGGYLIGALKCGGRRLPIALAFVNRDNKVALDALITGEDALSLVFSFARSYFMVTCDKPAQLVGALKNLMPNKSIAELYSAIGFQKHGKSELYRDFINHMNASDEQLVAAEGIKGMVMTVFTLPSYPVVFKVIKDKFAPPKDANKQLVIDKYALVKRHDRVGRMADTHRFTQLQLPKARFHPELLEELRQTAPSEVEIIEDSVIIHHCYLERRLTPLNIFIEHADTQALDRAIDDYGQALKDMISANIFPGDMLYKNFGISRHGRVIFYDYDEVSYLDECNFRKIPPPRFPEDEWAAEPWYSVAPNDVFPEEFASFLLTIPKVRKAFLRRHKDLLSADYWQAQQAAIAEGEQADVYPYPPECRIPPN</sequence>
<evidence type="ECO:0000256" key="10">
    <source>
        <dbReference type="ARBA" id="ARBA00022912"/>
    </source>
</evidence>
<dbReference type="EMBL" id="BSNC01000006">
    <property type="protein sequence ID" value="GLP97164.1"/>
    <property type="molecule type" value="Genomic_DNA"/>
</dbReference>
<comment type="caution">
    <text evidence="14">The sequence shown here is derived from an EMBL/GenBank/DDBJ whole genome shotgun (WGS) entry which is preliminary data.</text>
</comment>
<dbReference type="GO" id="GO:0004674">
    <property type="term" value="F:protein serine/threonine kinase activity"/>
    <property type="evidence" value="ECO:0007669"/>
    <property type="project" value="UniProtKB-KW"/>
</dbReference>
<evidence type="ECO:0000256" key="7">
    <source>
        <dbReference type="ARBA" id="ARBA00022777"/>
    </source>
</evidence>
<reference evidence="14" key="1">
    <citation type="journal article" date="2014" name="Int. J. Syst. Evol. Microbiol.">
        <title>Complete genome sequence of Corynebacterium casei LMG S-19264T (=DSM 44701T), isolated from a smear-ripened cheese.</title>
        <authorList>
            <consortium name="US DOE Joint Genome Institute (JGI-PGF)"/>
            <person name="Walter F."/>
            <person name="Albersmeier A."/>
            <person name="Kalinowski J."/>
            <person name="Ruckert C."/>
        </authorList>
    </citation>
    <scope>NUCLEOTIDE SEQUENCE</scope>
    <source>
        <strain evidence="14">NBRC 101628</strain>
    </source>
</reference>
<dbReference type="GO" id="GO:0006097">
    <property type="term" value="P:glyoxylate cycle"/>
    <property type="evidence" value="ECO:0007669"/>
    <property type="project" value="UniProtKB-UniRule"/>
</dbReference>
<comment type="similarity">
    <text evidence="11">Belongs to the AceK family.</text>
</comment>
<dbReference type="InterPro" id="IPR046854">
    <property type="entry name" value="AceK_regulatory"/>
</dbReference>
<dbReference type="GO" id="GO:0008772">
    <property type="term" value="F:[isocitrate dehydrogenase (NADP+)] kinase activity"/>
    <property type="evidence" value="ECO:0007669"/>
    <property type="project" value="UniProtKB-UniRule"/>
</dbReference>
<dbReference type="Pfam" id="PF06315">
    <property type="entry name" value="AceK_kinase"/>
    <property type="match status" value="1"/>
</dbReference>
<feature type="binding site" evidence="11">
    <location>
        <begin position="310"/>
        <end position="316"/>
    </location>
    <ligand>
        <name>ATP</name>
        <dbReference type="ChEBI" id="CHEBI:30616"/>
    </ligand>
</feature>
<dbReference type="EC" id="3.1.3.-" evidence="11"/>
<dbReference type="GO" id="GO:0006099">
    <property type="term" value="P:tricarboxylic acid cycle"/>
    <property type="evidence" value="ECO:0007669"/>
    <property type="project" value="UniProtKB-UniRule"/>
</dbReference>
<evidence type="ECO:0000256" key="6">
    <source>
        <dbReference type="ARBA" id="ARBA00022741"/>
    </source>
</evidence>
<comment type="function">
    <text evidence="11">Bifunctional enzyme which can phosphorylate or dephosphorylate isocitrate dehydrogenase (IDH) on a specific serine residue. This is a regulatory mechanism which enables bacteria to bypass the Krebs cycle via the glyoxylate shunt in response to the source of carbon. When bacteria are grown on glucose, IDH is fully active and unphosphorylated, but when grown on acetate or ethanol, the activity of IDH declines drastically concomitant with its phosphorylation.</text>
</comment>
<evidence type="ECO:0000256" key="3">
    <source>
        <dbReference type="ARBA" id="ARBA00022527"/>
    </source>
</evidence>
<protein>
    <recommendedName>
        <fullName evidence="11">Isocitrate dehydrogenase kinase/phosphatase</fullName>
        <shortName evidence="11">IDH kinase/phosphatase</shortName>
        <shortName evidence="11">IDHK/P</shortName>
        <ecNumber evidence="11">2.7.11.5</ecNumber>
        <ecNumber evidence="11">3.1.3.-</ecNumber>
    </recommendedName>
</protein>
<reference evidence="14" key="2">
    <citation type="submission" date="2023-01" db="EMBL/GenBank/DDBJ databases">
        <title>Draft genome sequence of Paraferrimonas sedimenticola strain NBRC 101628.</title>
        <authorList>
            <person name="Sun Q."/>
            <person name="Mori K."/>
        </authorList>
    </citation>
    <scope>NUCLEOTIDE SEQUENCE</scope>
    <source>
        <strain evidence="14">NBRC 101628</strain>
    </source>
</reference>
<evidence type="ECO:0000259" key="12">
    <source>
        <dbReference type="Pfam" id="PF06315"/>
    </source>
</evidence>
<evidence type="ECO:0000313" key="15">
    <source>
        <dbReference type="Proteomes" id="UP001161422"/>
    </source>
</evidence>
<evidence type="ECO:0000256" key="1">
    <source>
        <dbReference type="ARBA" id="ARBA00022435"/>
    </source>
</evidence>
<keyword evidence="15" id="KW-1185">Reference proteome</keyword>
<feature type="domain" description="Isocitrate dehydrogenase kinase/phosphatase (AceK) kinase" evidence="12">
    <location>
        <begin position="305"/>
        <end position="559"/>
    </location>
</feature>
<name>A0AA37VZE6_9GAMM</name>
<evidence type="ECO:0000256" key="5">
    <source>
        <dbReference type="ARBA" id="ARBA00022679"/>
    </source>
</evidence>
<keyword evidence="2 11" id="KW-0963">Cytoplasm</keyword>
<dbReference type="PANTHER" id="PTHR39559">
    <property type="match status" value="1"/>
</dbReference>
<keyword evidence="6 11" id="KW-0547">Nucleotide-binding</keyword>
<dbReference type="InterPro" id="IPR046855">
    <property type="entry name" value="AceK_kinase"/>
</dbReference>
<evidence type="ECO:0000256" key="11">
    <source>
        <dbReference type="HAMAP-Rule" id="MF_00747"/>
    </source>
</evidence>
<dbReference type="Proteomes" id="UP001161422">
    <property type="component" value="Unassembled WGS sequence"/>
</dbReference>
<evidence type="ECO:0000256" key="9">
    <source>
        <dbReference type="ARBA" id="ARBA00022840"/>
    </source>
</evidence>
<evidence type="ECO:0000256" key="4">
    <source>
        <dbReference type="ARBA" id="ARBA00022532"/>
    </source>
</evidence>
<keyword evidence="9 11" id="KW-0067">ATP-binding</keyword>
<dbReference type="AlphaFoldDB" id="A0AA37VZE6"/>
<comment type="catalytic activity">
    <reaction evidence="11">
        <text>L-seryl-[isocitrate dehydrogenase] + ATP = O-phospho-L-seryl-[isocitrate dehydrogenase] + ADP + H(+)</text>
        <dbReference type="Rhea" id="RHEA:43540"/>
        <dbReference type="Rhea" id="RHEA-COMP:10605"/>
        <dbReference type="Rhea" id="RHEA-COMP:10606"/>
        <dbReference type="ChEBI" id="CHEBI:15378"/>
        <dbReference type="ChEBI" id="CHEBI:29999"/>
        <dbReference type="ChEBI" id="CHEBI:30616"/>
        <dbReference type="ChEBI" id="CHEBI:83421"/>
        <dbReference type="ChEBI" id="CHEBI:456216"/>
        <dbReference type="EC" id="2.7.11.5"/>
    </reaction>
</comment>
<evidence type="ECO:0000256" key="2">
    <source>
        <dbReference type="ARBA" id="ARBA00022490"/>
    </source>
</evidence>
<feature type="binding site" evidence="11">
    <location>
        <position position="331"/>
    </location>
    <ligand>
        <name>ATP</name>
        <dbReference type="ChEBI" id="CHEBI:30616"/>
    </ligand>
</feature>
<evidence type="ECO:0000256" key="8">
    <source>
        <dbReference type="ARBA" id="ARBA00022801"/>
    </source>
</evidence>
<proteinExistence type="inferred from homology"/>